<reference evidence="3" key="2">
    <citation type="journal article" date="2013" name="Nat. Commun.">
        <title>Genome of the Chinese tree shrew.</title>
        <authorList>
            <person name="Fan Y."/>
            <person name="Huang Z.Y."/>
            <person name="Cao C.C."/>
            <person name="Chen C.S."/>
            <person name="Chen Y.X."/>
            <person name="Fan D.D."/>
            <person name="He J."/>
            <person name="Hou H.L."/>
            <person name="Hu L."/>
            <person name="Hu X.T."/>
            <person name="Jiang X.T."/>
            <person name="Lai R."/>
            <person name="Lang Y.S."/>
            <person name="Liang B."/>
            <person name="Liao S.G."/>
            <person name="Mu D."/>
            <person name="Ma Y.Y."/>
            <person name="Niu Y.Y."/>
            <person name="Sun X.Q."/>
            <person name="Xia J.Q."/>
            <person name="Xiao J."/>
            <person name="Xiong Z.Q."/>
            <person name="Xu L."/>
            <person name="Yang L."/>
            <person name="Zhang Y."/>
            <person name="Zhao W."/>
            <person name="Zhao X.D."/>
            <person name="Zheng Y.T."/>
            <person name="Zhou J.M."/>
            <person name="Zhu Y.B."/>
            <person name="Zhang G.J."/>
            <person name="Wang J."/>
            <person name="Yao Y.G."/>
        </authorList>
    </citation>
    <scope>NUCLEOTIDE SEQUENCE [LARGE SCALE GENOMIC DNA]</scope>
</reference>
<evidence type="ECO:0000256" key="1">
    <source>
        <dbReference type="SAM" id="MobiDB-lite"/>
    </source>
</evidence>
<name>L9KX03_TUPCH</name>
<dbReference type="AlphaFoldDB" id="L9KX03"/>
<keyword evidence="3" id="KW-1185">Reference proteome</keyword>
<feature type="region of interest" description="Disordered" evidence="1">
    <location>
        <begin position="1"/>
        <end position="28"/>
    </location>
</feature>
<organism evidence="2 3">
    <name type="scientific">Tupaia chinensis</name>
    <name type="common">Chinese tree shrew</name>
    <name type="synonym">Tupaia belangeri chinensis</name>
    <dbReference type="NCBI Taxonomy" id="246437"/>
    <lineage>
        <taxon>Eukaryota</taxon>
        <taxon>Metazoa</taxon>
        <taxon>Chordata</taxon>
        <taxon>Craniata</taxon>
        <taxon>Vertebrata</taxon>
        <taxon>Euteleostomi</taxon>
        <taxon>Mammalia</taxon>
        <taxon>Eutheria</taxon>
        <taxon>Euarchontoglires</taxon>
        <taxon>Scandentia</taxon>
        <taxon>Tupaiidae</taxon>
        <taxon>Tupaia</taxon>
    </lineage>
</organism>
<dbReference type="EMBL" id="KB320609">
    <property type="protein sequence ID" value="ELW67460.1"/>
    <property type="molecule type" value="Genomic_DNA"/>
</dbReference>
<gene>
    <name evidence="2" type="ORF">TREES_T100002791</name>
</gene>
<feature type="compositionally biased region" description="Basic residues" evidence="1">
    <location>
        <begin position="1"/>
        <end position="12"/>
    </location>
</feature>
<protein>
    <submittedName>
        <fullName evidence="2">Uncharacterized protein</fullName>
    </submittedName>
</protein>
<accession>L9KX03</accession>
<reference evidence="3" key="1">
    <citation type="submission" date="2012-07" db="EMBL/GenBank/DDBJ databases">
        <title>Genome of the Chinese tree shrew, a rising model animal genetically related to primates.</title>
        <authorList>
            <person name="Zhang G."/>
            <person name="Fan Y."/>
            <person name="Yao Y."/>
            <person name="Huang Z."/>
        </authorList>
    </citation>
    <scope>NUCLEOTIDE SEQUENCE [LARGE SCALE GENOMIC DNA]</scope>
</reference>
<evidence type="ECO:0000313" key="3">
    <source>
        <dbReference type="Proteomes" id="UP000011518"/>
    </source>
</evidence>
<dbReference type="InParanoid" id="L9KX03"/>
<proteinExistence type="predicted"/>
<dbReference type="Proteomes" id="UP000011518">
    <property type="component" value="Unassembled WGS sequence"/>
</dbReference>
<sequence length="92" mass="10072">MLAQLWKRRMHSLSRMVSPREKSVSLSCDEQCQSKKKARDEAQKPHPPDSCPGLVSLLLLEADSSGAQTKLLDVGPRKLTTRPAGRAGCLMG</sequence>
<evidence type="ECO:0000313" key="2">
    <source>
        <dbReference type="EMBL" id="ELW67460.1"/>
    </source>
</evidence>